<dbReference type="EMBL" id="ATLV01023388">
    <property type="status" value="NOT_ANNOTATED_CDS"/>
    <property type="molecule type" value="Genomic_DNA"/>
</dbReference>
<dbReference type="EMBL" id="KE525342">
    <property type="protein sequence ID" value="KFB49047.1"/>
    <property type="molecule type" value="Genomic_DNA"/>
</dbReference>
<evidence type="ECO:0000313" key="4">
    <source>
        <dbReference type="Proteomes" id="UP000030765"/>
    </source>
</evidence>
<feature type="region of interest" description="Disordered" evidence="1">
    <location>
        <begin position="70"/>
        <end position="90"/>
    </location>
</feature>
<dbReference type="AlphaFoldDB" id="A0A084WFQ3"/>
<evidence type="ECO:0000313" key="2">
    <source>
        <dbReference type="EMBL" id="KFB49047.1"/>
    </source>
</evidence>
<feature type="compositionally biased region" description="Low complexity" evidence="1">
    <location>
        <begin position="73"/>
        <end position="82"/>
    </location>
</feature>
<evidence type="ECO:0000256" key="1">
    <source>
        <dbReference type="SAM" id="MobiDB-lite"/>
    </source>
</evidence>
<proteinExistence type="predicted"/>
<organism evidence="2">
    <name type="scientific">Anopheles sinensis</name>
    <name type="common">Mosquito</name>
    <dbReference type="NCBI Taxonomy" id="74873"/>
    <lineage>
        <taxon>Eukaryota</taxon>
        <taxon>Metazoa</taxon>
        <taxon>Ecdysozoa</taxon>
        <taxon>Arthropoda</taxon>
        <taxon>Hexapoda</taxon>
        <taxon>Insecta</taxon>
        <taxon>Pterygota</taxon>
        <taxon>Neoptera</taxon>
        <taxon>Endopterygota</taxon>
        <taxon>Diptera</taxon>
        <taxon>Nematocera</taxon>
        <taxon>Culicoidea</taxon>
        <taxon>Culicidae</taxon>
        <taxon>Anophelinae</taxon>
        <taxon>Anopheles</taxon>
    </lineage>
</organism>
<accession>A0A084WFQ3</accession>
<protein>
    <submittedName>
        <fullName evidence="2 3">Uncharacterized protein</fullName>
    </submittedName>
</protein>
<name>A0A084WFQ3_ANOSI</name>
<reference evidence="2 4" key="1">
    <citation type="journal article" date="2014" name="BMC Genomics">
        <title>Genome sequence of Anopheles sinensis provides insight into genetics basis of mosquito competence for malaria parasites.</title>
        <authorList>
            <person name="Zhou D."/>
            <person name="Zhang D."/>
            <person name="Ding G."/>
            <person name="Shi L."/>
            <person name="Hou Q."/>
            <person name="Ye Y."/>
            <person name="Xu Y."/>
            <person name="Zhou H."/>
            <person name="Xiong C."/>
            <person name="Li S."/>
            <person name="Yu J."/>
            <person name="Hong S."/>
            <person name="Yu X."/>
            <person name="Zou P."/>
            <person name="Chen C."/>
            <person name="Chang X."/>
            <person name="Wang W."/>
            <person name="Lv Y."/>
            <person name="Sun Y."/>
            <person name="Ma L."/>
            <person name="Shen B."/>
            <person name="Zhu C."/>
        </authorList>
    </citation>
    <scope>NUCLEOTIDE SEQUENCE [LARGE SCALE GENOMIC DNA]</scope>
</reference>
<reference evidence="3" key="2">
    <citation type="submission" date="2020-05" db="UniProtKB">
        <authorList>
            <consortium name="EnsemblMetazoa"/>
        </authorList>
    </citation>
    <scope>IDENTIFICATION</scope>
</reference>
<dbReference type="EnsemblMetazoa" id="ASIC017059-RA">
    <property type="protein sequence ID" value="ASIC017059-PA"/>
    <property type="gene ID" value="ASIC017059"/>
</dbReference>
<dbReference type="Proteomes" id="UP000030765">
    <property type="component" value="Unassembled WGS sequence"/>
</dbReference>
<dbReference type="VEuPathDB" id="VectorBase:ASIC017059"/>
<gene>
    <name evidence="2" type="ORF">ZHAS_00017059</name>
</gene>
<sequence>MEEKLTSESDFPKSVPFEGWHFQNSTVHARRARDVIESRREVVALAGSKIPTRCLSSAPMLDAKDCTATKNAGTSTIGTTSGRTRRTRSVSAGGVVGGGTLRLAATIPVAGEHRKLRSRTVAPREATKKRPIALRATLEGQYVSRRRWVRLG</sequence>
<keyword evidence="4" id="KW-1185">Reference proteome</keyword>
<evidence type="ECO:0000313" key="3">
    <source>
        <dbReference type="EnsemblMetazoa" id="ASIC017059-PA"/>
    </source>
</evidence>